<dbReference type="OrthoDB" id="5933722at2"/>
<dbReference type="Pfam" id="PF02687">
    <property type="entry name" value="FtsX"/>
    <property type="match status" value="2"/>
</dbReference>
<dbReference type="PANTHER" id="PTHR30572">
    <property type="entry name" value="MEMBRANE COMPONENT OF TRANSPORTER-RELATED"/>
    <property type="match status" value="1"/>
</dbReference>
<feature type="transmembrane region" description="Helical" evidence="6">
    <location>
        <begin position="21"/>
        <end position="41"/>
    </location>
</feature>
<proteinExistence type="predicted"/>
<feature type="transmembrane region" description="Helical" evidence="6">
    <location>
        <begin position="343"/>
        <end position="369"/>
    </location>
</feature>
<feature type="transmembrane region" description="Helical" evidence="6">
    <location>
        <begin position="720"/>
        <end position="751"/>
    </location>
</feature>
<feature type="transmembrane region" description="Helical" evidence="6">
    <location>
        <begin position="771"/>
        <end position="797"/>
    </location>
</feature>
<dbReference type="InterPro" id="IPR025857">
    <property type="entry name" value="MacB_PCD"/>
</dbReference>
<dbReference type="STRING" id="226505.SAMN05444394_2173"/>
<name>A0A1N6EHQ8_9BACT</name>
<gene>
    <name evidence="9" type="ORF">SAMN05444394_2173</name>
</gene>
<dbReference type="InterPro" id="IPR003838">
    <property type="entry name" value="ABC3_permease_C"/>
</dbReference>
<dbReference type="Proteomes" id="UP000185221">
    <property type="component" value="Unassembled WGS sequence"/>
</dbReference>
<dbReference type="GO" id="GO:0022857">
    <property type="term" value="F:transmembrane transporter activity"/>
    <property type="evidence" value="ECO:0007669"/>
    <property type="project" value="TreeGrafter"/>
</dbReference>
<dbReference type="RefSeq" id="WP_074224830.1">
    <property type="nucleotide sequence ID" value="NZ_FSRC01000001.1"/>
</dbReference>
<evidence type="ECO:0000256" key="1">
    <source>
        <dbReference type="ARBA" id="ARBA00004651"/>
    </source>
</evidence>
<feature type="domain" description="ABC3 transporter permease C-terminal" evidence="7">
    <location>
        <begin position="686"/>
        <end position="796"/>
    </location>
</feature>
<dbReference type="Pfam" id="PF12704">
    <property type="entry name" value="MacB_PCD"/>
    <property type="match status" value="2"/>
</dbReference>
<evidence type="ECO:0000256" key="5">
    <source>
        <dbReference type="ARBA" id="ARBA00023136"/>
    </source>
</evidence>
<accession>A0A1N6EHQ8</accession>
<evidence type="ECO:0000259" key="7">
    <source>
        <dbReference type="Pfam" id="PF02687"/>
    </source>
</evidence>
<evidence type="ECO:0000256" key="6">
    <source>
        <dbReference type="SAM" id="Phobius"/>
    </source>
</evidence>
<keyword evidence="5 6" id="KW-0472">Membrane</keyword>
<keyword evidence="3 6" id="KW-0812">Transmembrane</keyword>
<feature type="transmembrane region" description="Helical" evidence="6">
    <location>
        <begin position="429"/>
        <end position="453"/>
    </location>
</feature>
<feature type="domain" description="MacB-like periplasmic core" evidence="8">
    <location>
        <begin position="441"/>
        <end position="638"/>
    </location>
</feature>
<evidence type="ECO:0000259" key="8">
    <source>
        <dbReference type="Pfam" id="PF12704"/>
    </source>
</evidence>
<reference evidence="10" key="1">
    <citation type="submission" date="2016-11" db="EMBL/GenBank/DDBJ databases">
        <authorList>
            <person name="Varghese N."/>
            <person name="Submissions S."/>
        </authorList>
    </citation>
    <scope>NUCLEOTIDE SEQUENCE [LARGE SCALE GENOMIC DNA]</scope>
    <source>
        <strain evidence="10">DSM 15292</strain>
    </source>
</reference>
<evidence type="ECO:0000256" key="3">
    <source>
        <dbReference type="ARBA" id="ARBA00022692"/>
    </source>
</evidence>
<keyword evidence="4 6" id="KW-1133">Transmembrane helix</keyword>
<evidence type="ECO:0000256" key="4">
    <source>
        <dbReference type="ARBA" id="ARBA00022989"/>
    </source>
</evidence>
<comment type="subcellular location">
    <subcellularLocation>
        <location evidence="1">Cell membrane</location>
        <topology evidence="1">Multi-pass membrane protein</topology>
    </subcellularLocation>
</comment>
<feature type="domain" description="MacB-like periplasmic core" evidence="8">
    <location>
        <begin position="20"/>
        <end position="234"/>
    </location>
</feature>
<organism evidence="9 10">
    <name type="scientific">Algoriphagus halophilus</name>
    <dbReference type="NCBI Taxonomy" id="226505"/>
    <lineage>
        <taxon>Bacteria</taxon>
        <taxon>Pseudomonadati</taxon>
        <taxon>Bacteroidota</taxon>
        <taxon>Cytophagia</taxon>
        <taxon>Cytophagales</taxon>
        <taxon>Cyclobacteriaceae</taxon>
        <taxon>Algoriphagus</taxon>
    </lineage>
</organism>
<evidence type="ECO:0000256" key="2">
    <source>
        <dbReference type="ARBA" id="ARBA00022475"/>
    </source>
</evidence>
<feature type="domain" description="ABC3 transporter permease C-terminal" evidence="7">
    <location>
        <begin position="298"/>
        <end position="414"/>
    </location>
</feature>
<evidence type="ECO:0000313" key="9">
    <source>
        <dbReference type="EMBL" id="SIN82568.1"/>
    </source>
</evidence>
<feature type="transmembrane region" description="Helical" evidence="6">
    <location>
        <begin position="381"/>
        <end position="408"/>
    </location>
</feature>
<keyword evidence="10" id="KW-1185">Reference proteome</keyword>
<dbReference type="InterPro" id="IPR050250">
    <property type="entry name" value="Macrolide_Exporter_MacB"/>
</dbReference>
<protein>
    <submittedName>
        <fullName evidence="9">Putative ABC transport system permease protein</fullName>
    </submittedName>
</protein>
<feature type="transmembrane region" description="Helical" evidence="6">
    <location>
        <begin position="291"/>
        <end position="312"/>
    </location>
</feature>
<evidence type="ECO:0000313" key="10">
    <source>
        <dbReference type="Proteomes" id="UP000185221"/>
    </source>
</evidence>
<dbReference type="GO" id="GO:0005886">
    <property type="term" value="C:plasma membrane"/>
    <property type="evidence" value="ECO:0007669"/>
    <property type="project" value="UniProtKB-SubCell"/>
</dbReference>
<keyword evidence="2" id="KW-1003">Cell membrane</keyword>
<dbReference type="EMBL" id="FSRC01000001">
    <property type="protein sequence ID" value="SIN82568.1"/>
    <property type="molecule type" value="Genomic_DNA"/>
</dbReference>
<dbReference type="PANTHER" id="PTHR30572:SF18">
    <property type="entry name" value="ABC-TYPE MACROLIDE FAMILY EXPORT SYSTEM PERMEASE COMPONENT 2"/>
    <property type="match status" value="1"/>
</dbReference>
<sequence>MFKNYIKIALRNLFKNKVYSIINVMGLTLGFLCCMLIMLHVKDELSYDKFVPDYAQIHRVALERIYPDHVNFYSIIPHSFAEVIQEEVKGVSDAIRIFNFGAGNVITYEDTPYEEDYVAAVDSNFFNVFDFVLLEGDKETALAEPNTVVISNSVSMKIFKGGSALGKTIKQGQTEYEITGVMEDIPENSHMKFDYLVSSTSFPFIDQDNYTSFSAHTYIKLDPNVSAKSVEDAIPGLVTKYASGQIERNLGISYADYTAAGNGYRYFLQPLKDIHLHSNLEGEIKANGNYLYVYIFISIAAFILVLACINFINLATARSADRAKEVGVRKAMGSARKQIITQFLLEAVLLTIVSLMIGIVLVSFAVPFFNNLAQKSLVFDFAAMVSSIPLLLIFGVIVGLLAGYYPAFQISKFNTISILKGKLQTGKGNWLRNGLVVFQFGIAIVLISGTLIINDQIQFIQSTSLGFNKENVLVLQRFGNQDNHHALKQEIENLPGVISAGKTSTMPGKGTFGVQFTKPGGGDVLTTKGFSAEADFFSTLKIEALEGRVFDEDFNDSLSLILNKSAVKVFFGDENPLGQHLMTTNNINGENITSELTVVGVVEDFNFESLHTVVTPLAIFNTKNPAGFTNTLAIRFENNRQNEVLGAVEEKWASLSDGLPLSYYFLDNGLAELYKNEQTSSKILGVFSILAILIACIGLFGLAAYTAFLRTKEIGVRKVLGASVGSIVFLLSINFAKLVGIAFLIAVPVAWFAMDGWLDSFAFKIDLGLSVFLVAGLLTLGVALITVSYQAISAAIVNPVKSLKSE</sequence>
<dbReference type="AlphaFoldDB" id="A0A1N6EHQ8"/>
<feature type="transmembrane region" description="Helical" evidence="6">
    <location>
        <begin position="683"/>
        <end position="708"/>
    </location>
</feature>